<feature type="non-terminal residue" evidence="2">
    <location>
        <position position="1"/>
    </location>
</feature>
<feature type="region of interest" description="Disordered" evidence="1">
    <location>
        <begin position="1"/>
        <end position="29"/>
    </location>
</feature>
<accession>B1PL50</accession>
<evidence type="ECO:0000313" key="2">
    <source>
        <dbReference type="EMBL" id="ACA52218.1"/>
    </source>
</evidence>
<dbReference type="EMBL" id="EU447224">
    <property type="protein sequence ID" value="ACA52218.1"/>
    <property type="molecule type" value="Genomic_DNA"/>
</dbReference>
<organism evidence="2">
    <name type="scientific">Oenothera grandiflora</name>
    <dbReference type="NCBI Taxonomy" id="49455"/>
    <lineage>
        <taxon>Eukaryota</taxon>
        <taxon>Viridiplantae</taxon>
        <taxon>Streptophyta</taxon>
        <taxon>Embryophyta</taxon>
        <taxon>Tracheophyta</taxon>
        <taxon>Spermatophyta</taxon>
        <taxon>Magnoliopsida</taxon>
        <taxon>eudicotyledons</taxon>
        <taxon>Gunneridae</taxon>
        <taxon>Pentapetalae</taxon>
        <taxon>rosids</taxon>
        <taxon>malvids</taxon>
        <taxon>Myrtales</taxon>
        <taxon>Onagraceae</taxon>
        <taxon>Onagroideae</taxon>
        <taxon>Onagreae</taxon>
        <taxon>Oenothera</taxon>
    </lineage>
</organism>
<feature type="non-terminal residue" evidence="2">
    <location>
        <position position="79"/>
    </location>
</feature>
<reference evidence="2" key="2">
    <citation type="journal article" date="2008" name="Genetics">
        <title>Molecular marker systems for Oenothera genetics.</title>
        <authorList>
            <person name="Rauwolf U."/>
            <person name="Golczyk H."/>
            <person name="Meurer J."/>
            <person name="Herrmann R.G."/>
            <person name="Greiner S."/>
        </authorList>
    </citation>
    <scope>NUCLEOTIDE SEQUENCE</scope>
</reference>
<dbReference type="AlphaFoldDB" id="B1PL50"/>
<name>B1PL50_9MYRT</name>
<evidence type="ECO:0000256" key="1">
    <source>
        <dbReference type="SAM" id="MobiDB-lite"/>
    </source>
</evidence>
<proteinExistence type="predicted"/>
<sequence length="79" mass="7903">STMAAAVNAAVSLPSSKSSSSSSSRYSSSIAPDRIAFSKGFVYSRNASVNGGGKMVSIRAQVAGTETATPAPAPAKVKH</sequence>
<reference evidence="2" key="1">
    <citation type="journal article" date="2006" name="Genomics">
        <title>Construction, database integration, and application of an Oenothera EST library.</title>
        <authorList>
            <person name="Mracek J."/>
            <person name="Greiner S."/>
            <person name="Cho W.K."/>
            <person name="Rauwolf U."/>
            <person name="Braun M."/>
            <person name="Umate P."/>
            <person name="Altstatter J."/>
            <person name="Stoppel R."/>
            <person name="Mlcochova L."/>
            <person name="Silber M.V."/>
            <person name="Volz S.M."/>
            <person name="White S."/>
            <person name="Selmeier R."/>
            <person name="Rudd S."/>
            <person name="Herrmann R.G."/>
            <person name="Meurer J."/>
        </authorList>
    </citation>
    <scope>NUCLEOTIDE SEQUENCE</scope>
</reference>
<protein>
    <submittedName>
        <fullName evidence="2">Chloroplast ferredoxin-NADP+ reductase-like protein</fullName>
    </submittedName>
</protein>
<feature type="compositionally biased region" description="Low complexity" evidence="1">
    <location>
        <begin position="12"/>
        <end position="29"/>
    </location>
</feature>